<evidence type="ECO:0000313" key="2">
    <source>
        <dbReference type="EMBL" id="CAJ0587979.1"/>
    </source>
</evidence>
<keyword evidence="1" id="KW-0812">Transmembrane</keyword>
<proteinExistence type="predicted"/>
<gene>
    <name evidence="2" type="ORF">MSPICULIGERA_LOCUS25932</name>
</gene>
<reference evidence="2" key="1">
    <citation type="submission" date="2023-06" db="EMBL/GenBank/DDBJ databases">
        <authorList>
            <person name="Delattre M."/>
        </authorList>
    </citation>
    <scope>NUCLEOTIDE SEQUENCE</scope>
    <source>
        <strain evidence="2">AF72</strain>
    </source>
</reference>
<keyword evidence="3" id="KW-1185">Reference proteome</keyword>
<feature type="transmembrane region" description="Helical" evidence="1">
    <location>
        <begin position="142"/>
        <end position="164"/>
    </location>
</feature>
<protein>
    <submittedName>
        <fullName evidence="2">Uncharacterized protein</fullName>
    </submittedName>
</protein>
<keyword evidence="1" id="KW-0472">Membrane</keyword>
<keyword evidence="1" id="KW-1133">Transmembrane helix</keyword>
<dbReference type="AlphaFoldDB" id="A0AA36GD79"/>
<sequence length="228" mass="27600">MYLDDSEDEEPAYFIHDGQAFHMDKCDLMSLDSSDPAVQQFKIFRWNLNLLGIRYCPLDSKLQICARFLFQMFMIGITGTTYLFCVWAVQALICQVFLTYSQLNLSVCRFFHTLKHNRIEDSGRYTKLQNNSIRYNTWRFCFFYWLTVVTLLFYVVIDVAGWTFEAVHQAYRKTFYFEELRFLRLTTAFYDITVWNIALHIYMCLTNIMYWETRKFNRKLKEHHFMKS</sequence>
<dbReference type="Proteomes" id="UP001177023">
    <property type="component" value="Unassembled WGS sequence"/>
</dbReference>
<name>A0AA36GD79_9BILA</name>
<feature type="transmembrane region" description="Helical" evidence="1">
    <location>
        <begin position="68"/>
        <end position="93"/>
    </location>
</feature>
<feature type="non-terminal residue" evidence="2">
    <location>
        <position position="228"/>
    </location>
</feature>
<feature type="transmembrane region" description="Helical" evidence="1">
    <location>
        <begin position="192"/>
        <end position="211"/>
    </location>
</feature>
<organism evidence="2 3">
    <name type="scientific">Mesorhabditis spiculigera</name>
    <dbReference type="NCBI Taxonomy" id="96644"/>
    <lineage>
        <taxon>Eukaryota</taxon>
        <taxon>Metazoa</taxon>
        <taxon>Ecdysozoa</taxon>
        <taxon>Nematoda</taxon>
        <taxon>Chromadorea</taxon>
        <taxon>Rhabditida</taxon>
        <taxon>Rhabditina</taxon>
        <taxon>Rhabditomorpha</taxon>
        <taxon>Rhabditoidea</taxon>
        <taxon>Rhabditidae</taxon>
        <taxon>Mesorhabditinae</taxon>
        <taxon>Mesorhabditis</taxon>
    </lineage>
</organism>
<dbReference type="EMBL" id="CATQJA010002765">
    <property type="protein sequence ID" value="CAJ0587979.1"/>
    <property type="molecule type" value="Genomic_DNA"/>
</dbReference>
<evidence type="ECO:0000313" key="3">
    <source>
        <dbReference type="Proteomes" id="UP001177023"/>
    </source>
</evidence>
<comment type="caution">
    <text evidence="2">The sequence shown here is derived from an EMBL/GenBank/DDBJ whole genome shotgun (WGS) entry which is preliminary data.</text>
</comment>
<accession>A0AA36GD79</accession>
<evidence type="ECO:0000256" key="1">
    <source>
        <dbReference type="SAM" id="Phobius"/>
    </source>
</evidence>